<keyword evidence="6" id="KW-0472">Membrane</keyword>
<feature type="transmembrane region" description="Helical" evidence="6">
    <location>
        <begin position="3144"/>
        <end position="3161"/>
    </location>
</feature>
<dbReference type="EMBL" id="AZGF01000008">
    <property type="protein sequence ID" value="KRM12345.1"/>
    <property type="molecule type" value="Genomic_DNA"/>
</dbReference>
<keyword evidence="9" id="KW-1185">Reference proteome</keyword>
<reference evidence="8 9" key="1">
    <citation type="journal article" date="2015" name="Genome Announc.">
        <title>Expanding the biotechnology potential of lactobacilli through comparative genomics of 213 strains and associated genera.</title>
        <authorList>
            <person name="Sun Z."/>
            <person name="Harris H.M."/>
            <person name="McCann A."/>
            <person name="Guo C."/>
            <person name="Argimon S."/>
            <person name="Zhang W."/>
            <person name="Yang X."/>
            <person name="Jeffery I.B."/>
            <person name="Cooney J.C."/>
            <person name="Kagawa T.F."/>
            <person name="Liu W."/>
            <person name="Song Y."/>
            <person name="Salvetti E."/>
            <person name="Wrobel A."/>
            <person name="Rasinkangas P."/>
            <person name="Parkhill J."/>
            <person name="Rea M.C."/>
            <person name="O'Sullivan O."/>
            <person name="Ritari J."/>
            <person name="Douillard F.P."/>
            <person name="Paul Ross R."/>
            <person name="Yang R."/>
            <person name="Briner A.E."/>
            <person name="Felis G.E."/>
            <person name="de Vos W.M."/>
            <person name="Barrangou R."/>
            <person name="Klaenhammer T.R."/>
            <person name="Caufield P.W."/>
            <person name="Cui Y."/>
            <person name="Zhang H."/>
            <person name="O'Toole P.W."/>
        </authorList>
    </citation>
    <scope>NUCLEOTIDE SEQUENCE [LARGE SCALE GENOMIC DNA]</scope>
    <source>
        <strain evidence="8 9">DSM 5007</strain>
    </source>
</reference>
<keyword evidence="2" id="KW-0964">Secreted</keyword>
<evidence type="ECO:0000256" key="6">
    <source>
        <dbReference type="SAM" id="Phobius"/>
    </source>
</evidence>
<evidence type="ECO:0000256" key="2">
    <source>
        <dbReference type="ARBA" id="ARBA00022525"/>
    </source>
</evidence>
<feature type="compositionally biased region" description="Polar residues" evidence="5">
    <location>
        <begin position="3065"/>
        <end position="3139"/>
    </location>
</feature>
<evidence type="ECO:0000256" key="4">
    <source>
        <dbReference type="ARBA" id="ARBA00023088"/>
    </source>
</evidence>
<keyword evidence="6" id="KW-1133">Transmembrane helix</keyword>
<evidence type="ECO:0000313" key="9">
    <source>
        <dbReference type="Proteomes" id="UP000051820"/>
    </source>
</evidence>
<evidence type="ECO:0000259" key="7">
    <source>
        <dbReference type="PROSITE" id="PS50847"/>
    </source>
</evidence>
<keyword evidence="3" id="KW-0732">Signal</keyword>
<dbReference type="PATRIC" id="fig|1423807.3.peg.2416"/>
<dbReference type="NCBIfam" id="TIGR01167">
    <property type="entry name" value="LPXTG_anchor"/>
    <property type="match status" value="1"/>
</dbReference>
<dbReference type="Pfam" id="PF17966">
    <property type="entry name" value="Muc_B2"/>
    <property type="match status" value="4"/>
</dbReference>
<proteinExistence type="predicted"/>
<evidence type="ECO:0000256" key="3">
    <source>
        <dbReference type="ARBA" id="ARBA00022729"/>
    </source>
</evidence>
<dbReference type="InterPro" id="IPR019931">
    <property type="entry name" value="LPXTG_anchor"/>
</dbReference>
<keyword evidence="1" id="KW-0134">Cell wall</keyword>
<dbReference type="STRING" id="1423807.FD16_GL002338"/>
<evidence type="ECO:0000256" key="5">
    <source>
        <dbReference type="SAM" id="MobiDB-lite"/>
    </source>
</evidence>
<feature type="domain" description="Gram-positive cocci surface proteins LPxTG" evidence="7">
    <location>
        <begin position="3133"/>
        <end position="3169"/>
    </location>
</feature>
<name>A0A0R1WA23_9LACO</name>
<dbReference type="Gene3D" id="2.60.40.4300">
    <property type="match status" value="5"/>
</dbReference>
<dbReference type="Pfam" id="PF17965">
    <property type="entry name" value="MucBP_2"/>
    <property type="match status" value="7"/>
</dbReference>
<accession>A0A0R1WA23</accession>
<feature type="transmembrane region" description="Helical" evidence="6">
    <location>
        <begin position="28"/>
        <end position="50"/>
    </location>
</feature>
<feature type="compositionally biased region" description="Low complexity" evidence="5">
    <location>
        <begin position="68"/>
        <end position="104"/>
    </location>
</feature>
<keyword evidence="4" id="KW-0572">Peptidoglycan-anchor</keyword>
<organism evidence="8 9">
    <name type="scientific">Paucilactobacillus suebicus DSM 5007 = KCTC 3549</name>
    <dbReference type="NCBI Taxonomy" id="1423807"/>
    <lineage>
        <taxon>Bacteria</taxon>
        <taxon>Bacillati</taxon>
        <taxon>Bacillota</taxon>
        <taxon>Bacilli</taxon>
        <taxon>Lactobacillales</taxon>
        <taxon>Lactobacillaceae</taxon>
        <taxon>Paucilactobacillus</taxon>
    </lineage>
</organism>
<keyword evidence="6" id="KW-0812">Transmembrane</keyword>
<feature type="region of interest" description="Disordered" evidence="5">
    <location>
        <begin position="3064"/>
        <end position="3139"/>
    </location>
</feature>
<gene>
    <name evidence="8" type="ORF">FD16_GL002338</name>
</gene>
<dbReference type="InterPro" id="IPR041558">
    <property type="entry name" value="MucBP_2"/>
</dbReference>
<evidence type="ECO:0000256" key="1">
    <source>
        <dbReference type="ARBA" id="ARBA00022512"/>
    </source>
</evidence>
<sequence length="3169" mass="336243">MVSKNNNIREINSNLKKHYKSYKVGKNWAYAGIGSIAVAAGLIIGGSTVAHADSTTATDQSPVLNDNAASSTVTSQSASSVTLPAGSSSASENSSASIESAPNSVATTANSDQPVSDSGLSAQSASSTGTVSNSSSTSETQVISSSQAASFSAGSQTLVNPTSDELNTAKSSAAQAYVATGQAQEVNAVAADTTSPIDVTPKIEDQYGNQIDSVGYGKGIAGYFQLVFTISNPQAGDTISITVPTSTSVYTVGQSNVEQITTGGKTTFVTNSDGTMTITDTFSSGASSSYTQAIKFQVNNNYKAQPKPMTDVGTTTQTISYSVNNAQQNLVTFTQIVTPNITQLGNITAAYPNSSTTTILPDTDYVYSFSVNEADGVFDGSYTSDKINSAANYGGTTITIPVPEGFVLNEPETLSLSALTDGTTVTQPGGKGSDIIIFAGKGLGEQNYNTMPYYLVGSFDVTQTATDQTLTADGERSFSQIVDSAGNTLKTQGILPWTVTIQGTNDSDKAATATVTISSVPGSNNSLVLDDNANDVPAYLARLGFSTNSNTTSTDTHIVISVPDGMTATQLQVPTAGASSDPTANTMYYLPGTTSYSYTLSYADGSTPYSGNINSGGIITFYPGKVVRTIDLVPNYLAAGATTGNGDYFTLLGSLSSSYDSGKSVAVGDQLTMNMTISSSDLVTATQSVTYTVSQAISNVYSYSLSMSSTPGTDNAAYLMMSSTGVNSHTTAYIYEPIFYYVIPTSMTVSSFMKCGDAATSVFTADDGRSVAKIDYTGTNEYVNVENSGINEIALAINADALPGSYDYEMYVYSPVTELINSTLVDNTSYTEGHADAVLMSDIRPGYATNLPVDAAGTYSMYSFAQGNQDAEAVASGTSNISGNNVQTFYTSINNTSSDKTGTATMVINLPTVGDDQGSQYNFDLTGPVTIPDNYTTSSGGTGDEISATVYYSTSLKTMTSGEAAPSTDGYVTADQVTDWSSIRSIMIVFTNMENNASTGRIAINGTADDFANDAGKTGYLETGFSIGDGTLSVSNKSSTVPAAQISIIGTSTIKARFHYQINGVDKYIYLDDLSQTLNDGVDSLLESFYPTSKEGLSSTDLALIPDGYDFQNDTLSPTLIDTDGKIVTDQFGETVTPSLDGDYIQYELVGKSSISISYVDDDDDERQVGDTVNYSGAPGYTGNYQIAVPDNYELVSVYNGESEMTVNDGDTVNYVLPSENDDAENLVIHLKHTHTIDSETTTDTVSYTGLPTKNVQPDNVYTLIWTTDTDNVTKEKTYTPSVSSESVSTPIVAGYTTSDPVVTFSHTEQTDQPTDQIQTVIYLASSQTAVINYVDDDNNENIVASNQIAGVTDGSEDWTTNNLPSGYQLASGQPAIGTYTFTANSDQTISVHVTHIHTSGALTTINTVNYTGLPDAKAIADSTVSVNWTTDTDEANNTTTYTPTAINSTITATNVAGYTPSESSITFTQAASTSKPSGQSKTVTYTANPQTVAVEYLDDNDNGMILSTNKILNGTTDGITAWDTLNLPGTYALAAGQAANGTYVFTADSNQVIQIHVVHQHKSGTVTSTDTVSYTGLPADVAASPVKVDIDWTTDTDEATSNVTYTPTDSATRVINSPVIAGYTPNHETVSFTPVATTTLPGDLSSVVNYTANAQTVTVEYVDNDNNEAIVGNSVTINGKTGDTVNWDTVNLPDGYQLAAGQLDGGTYMFTADANQAVQVHVTHIVTSGSITTTNTITYLGLPTSDAQPNSVTSVDWTTSTDQATGTITYQPSIQTNSIVSPVIAGYTADTPTVTFSQETTTKEPENQNVSVTYEADPQTATVEYVDDDNDGNVLGIYATISGHTDSSAAWNTDNLLPVYSLATGQASSGSYTFTGAANQVVEVHVKHVHAYGNSITTDTVNYTGLPADRSQTAQHEEVNWDTDTDEATGIIIYTPKNKETEITIPVVDGYTADSNSDTDATVFNQQVVTVDPTDAQVTTPTDQTKTVNYSANVQIASVVYVDDDNNGRVVSLIQTITGGTDSTVNWNAIDVPFGYQLNPNQATSGAYTFTADAIQTVEVHLTEIHKTGNFTSVDEVVYTGLSADMPQAITITVDWQANTNEVTGITSYTPLTNTSTIVSPEVAGYSPSISSVTFSHEYSDSTAPTDRIVNVSYVADTQIVTIEYIDDSEDGAVLGEIQQITSTTGSTESWNTENLPDTYIIVSGQNFNNYEYTFTADSNQTIQVHVIHNYSVYKYQTTNTINYAGLPADNVKPDQTSTVDWNEVTDQVTGEVTYLCLSPSVVYTVPIVDGYTPDQQLVTFPEATVKTDPNDPTIVPPANQTITVTYSPNAQQATVEYVDDDNVDSNGYPQVLGTTATITGVTDSTVDWSTDHLPYGYQLTTGQASSGSYTFTANDDQVIQVHVSHVHKQTSLVTKNTIHYEGLPTSQPDYSMNIAWSIDTDVATGTVTYAPMVLNTTVVSPVIPGYTPDQSTVTFSEVLLMPSDQAVTVSYTANPQIASIEYIDDDSNDTILMPITTISGYTNGKADWNTDNLPNGYQLAKGQDANGTYLFTADANQTVQVHVDHIHVTGTANSTDSVSYTGLPKDSTLNDQKATVNWTTDTDQVTGVTTYTPVDTVTTISSPTVAGYEPEQSEVNFNQEVQTDVPEDKTATVSYKAIPETLTILYIDDVTGKTVKTFEIHGIINDKGTYNVDLSNLNSGYRLAGGQDNTIQYKMSPDITNVDINLSHHITDSTITGTRTIDYVILEKDGNPASDQSKAPTDNVDTITWKVVTDDVDGSSYATANATSYAAVDSPIVLGYTADQQVVNAYPAPTTAAEAKNIVMTVNYIPDTTTLNVSYVDDVTGKIVKTVPVEVVTDETGAYKTNLSGLNTGYQLAKDQTSAVNYAIEPDTTNDLTVHLSHIIKTGTYQTTRTIRYVIADGDQSKTPAPVTQTINWITTTDEVTGVSSAVAKNSYGKVDTPQIPGYTANESSIADVNEGDKPTDELGDTSDTVTYTADLQTVTISYVNSRTDAIVKTVTVTGRTDSQFMVANLPGYVLNSKNLPTLFEPGMKTISVLVSPINDETSGNDRSITKTNDNGGTSGATNVSLNTARTAKITENSVSSDVNGDSQTASRLNMDSQNENNGETQLPQTGEAKNQTIGLSILGFATGMFGLVGLKRKKRNED</sequence>
<dbReference type="Pfam" id="PF00746">
    <property type="entry name" value="Gram_pos_anchor"/>
    <property type="match status" value="1"/>
</dbReference>
<dbReference type="NCBIfam" id="TIGR03715">
    <property type="entry name" value="KxYKxGKxW"/>
    <property type="match status" value="1"/>
</dbReference>
<dbReference type="Gene3D" id="3.10.20.320">
    <property type="entry name" value="Putative peptidoglycan bound protein (lpxtg motif)"/>
    <property type="match status" value="11"/>
</dbReference>
<feature type="compositionally biased region" description="Low complexity" evidence="5">
    <location>
        <begin position="116"/>
        <end position="139"/>
    </location>
</feature>
<feature type="region of interest" description="Disordered" evidence="5">
    <location>
        <begin position="58"/>
        <end position="139"/>
    </location>
</feature>
<dbReference type="Proteomes" id="UP000051820">
    <property type="component" value="Unassembled WGS sequence"/>
</dbReference>
<evidence type="ECO:0000313" key="8">
    <source>
        <dbReference type="EMBL" id="KRM12345.1"/>
    </source>
</evidence>
<dbReference type="Pfam" id="PF19258">
    <property type="entry name" value="KxYKxGKxW_sig"/>
    <property type="match status" value="1"/>
</dbReference>
<comment type="caution">
    <text evidence="8">The sequence shown here is derived from an EMBL/GenBank/DDBJ whole genome shotgun (WGS) entry which is preliminary data.</text>
</comment>
<dbReference type="RefSeq" id="WP_010621302.1">
    <property type="nucleotide sequence ID" value="NZ_AZGF01000008.1"/>
</dbReference>
<protein>
    <submittedName>
        <fullName evidence="8">Adhesion exoprotein</fullName>
    </submittedName>
</protein>
<dbReference type="InterPro" id="IPR022263">
    <property type="entry name" value="KxYKxGKxW"/>
</dbReference>
<dbReference type="PROSITE" id="PS50847">
    <property type="entry name" value="GRAM_POS_ANCHORING"/>
    <property type="match status" value="1"/>
</dbReference>
<feature type="compositionally biased region" description="Polar residues" evidence="5">
    <location>
        <begin position="105"/>
        <end position="115"/>
    </location>
</feature>
<dbReference type="InterPro" id="IPR041495">
    <property type="entry name" value="Mub_B2"/>
</dbReference>
<dbReference type="eggNOG" id="COG4932">
    <property type="taxonomic scope" value="Bacteria"/>
</dbReference>